<keyword evidence="4" id="KW-1185">Reference proteome</keyword>
<proteinExistence type="predicted"/>
<feature type="region of interest" description="Disordered" evidence="2">
    <location>
        <begin position="430"/>
        <end position="451"/>
    </location>
</feature>
<evidence type="ECO:0000313" key="4">
    <source>
        <dbReference type="Proteomes" id="UP001243298"/>
    </source>
</evidence>
<accession>A0ABT6IQV5</accession>
<gene>
    <name evidence="3" type="ORF">CUR83_03850</name>
</gene>
<evidence type="ECO:0000256" key="2">
    <source>
        <dbReference type="SAM" id="MobiDB-lite"/>
    </source>
</evidence>
<organism evidence="3 4">
    <name type="scientific">Psychrobacter pocilloporae</name>
    <dbReference type="NCBI Taxonomy" id="1775882"/>
    <lineage>
        <taxon>Bacteria</taxon>
        <taxon>Pseudomonadati</taxon>
        <taxon>Pseudomonadota</taxon>
        <taxon>Gammaproteobacteria</taxon>
        <taxon>Moraxellales</taxon>
        <taxon>Moraxellaceae</taxon>
        <taxon>Psychrobacter</taxon>
    </lineage>
</organism>
<protein>
    <submittedName>
        <fullName evidence="3">Uncharacterized protein</fullName>
    </submittedName>
</protein>
<dbReference type="RefSeq" id="WP_071003192.1">
    <property type="nucleotide sequence ID" value="NZ_PGFT01000001.1"/>
</dbReference>
<name>A0ABT6IQV5_9GAMM</name>
<evidence type="ECO:0000313" key="3">
    <source>
        <dbReference type="EMBL" id="MDH4904213.1"/>
    </source>
</evidence>
<comment type="caution">
    <text evidence="3">The sequence shown here is derived from an EMBL/GenBank/DDBJ whole genome shotgun (WGS) entry which is preliminary data.</text>
</comment>
<feature type="coiled-coil region" evidence="1">
    <location>
        <begin position="289"/>
        <end position="351"/>
    </location>
</feature>
<dbReference type="Proteomes" id="UP001243298">
    <property type="component" value="Unassembled WGS sequence"/>
</dbReference>
<keyword evidence="1" id="KW-0175">Coiled coil</keyword>
<sequence length="451" mass="51272">MSVLIKELEARKDDYILVADVINTMANATNSTPDEVVKYLDAHNIDEHLTLLYMDESYNFEPYNGYFLGLGNDANITYFQKSDVMAFEPITKHGIFKGSQAANDMVHDVYGRTYDITQHKKNREDDYLTLSETIQLINTNINPNNESGLSVDNTKLRDLARKKKITPCFYYHGYVGELDYQGVLHTEVIAAYFTYRLLTEEICGYDDYMKLPSDGVKIYRVIERKTAEFADYDDGLFLFYENPNGLNDAEKGRLSHIEADEIRFSKRELDGYIASLAPVSVSDEPTAQDSELLTKLESAQAENDKLNARLNKASDIYRQNQNEIKELKAQLEKAEADIKEFKEQLSNKIDAPDSIDELKGIAKLNIEKPIFISSAKAIADYLWSLDKSEAIRTGDMVQQVKAIMIKVNYDLLPSEDETIRTWLAEVAPPHAKKSGRTPKNAPSEITLTMKK</sequence>
<reference evidence="3 4" key="1">
    <citation type="submission" date="2017-11" db="EMBL/GenBank/DDBJ databases">
        <title>Whole genome sequencing of Psychrobacter pocilloporae S6-60T(=JCM 31058T=LMG 29157T).</title>
        <authorList>
            <person name="Das S.K."/>
        </authorList>
    </citation>
    <scope>NUCLEOTIDE SEQUENCE [LARGE SCALE GENOMIC DNA]</scope>
    <source>
        <strain evidence="3 4">S6-60</strain>
    </source>
</reference>
<dbReference type="EMBL" id="PGFT01000001">
    <property type="protein sequence ID" value="MDH4904213.1"/>
    <property type="molecule type" value="Genomic_DNA"/>
</dbReference>
<evidence type="ECO:0000256" key="1">
    <source>
        <dbReference type="SAM" id="Coils"/>
    </source>
</evidence>